<evidence type="ECO:0000313" key="2">
    <source>
        <dbReference type="Proteomes" id="UP001203297"/>
    </source>
</evidence>
<dbReference type="Proteomes" id="UP001203297">
    <property type="component" value="Unassembled WGS sequence"/>
</dbReference>
<keyword evidence="2" id="KW-1185">Reference proteome</keyword>
<dbReference type="AlphaFoldDB" id="A0AAD4QNH5"/>
<name>A0AAD4QNH5_9AGAM</name>
<reference evidence="1" key="1">
    <citation type="journal article" date="2022" name="New Phytol.">
        <title>Evolutionary transition to the ectomycorrhizal habit in the genomes of a hyperdiverse lineage of mushroom-forming fungi.</title>
        <authorList>
            <person name="Looney B."/>
            <person name="Miyauchi S."/>
            <person name="Morin E."/>
            <person name="Drula E."/>
            <person name="Courty P.E."/>
            <person name="Kohler A."/>
            <person name="Kuo A."/>
            <person name="LaButti K."/>
            <person name="Pangilinan J."/>
            <person name="Lipzen A."/>
            <person name="Riley R."/>
            <person name="Andreopoulos W."/>
            <person name="He G."/>
            <person name="Johnson J."/>
            <person name="Nolan M."/>
            <person name="Tritt A."/>
            <person name="Barry K.W."/>
            <person name="Grigoriev I.V."/>
            <person name="Nagy L.G."/>
            <person name="Hibbett D."/>
            <person name="Henrissat B."/>
            <person name="Matheny P.B."/>
            <person name="Labbe J."/>
            <person name="Martin F.M."/>
        </authorList>
    </citation>
    <scope>NUCLEOTIDE SEQUENCE</scope>
    <source>
        <strain evidence="1">BPL690</strain>
    </source>
</reference>
<accession>A0AAD4QNH5</accession>
<dbReference type="EMBL" id="WTXG01000017">
    <property type="protein sequence ID" value="KAI0300659.1"/>
    <property type="molecule type" value="Genomic_DNA"/>
</dbReference>
<organism evidence="1 2">
    <name type="scientific">Multifurca ochricompacta</name>
    <dbReference type="NCBI Taxonomy" id="376703"/>
    <lineage>
        <taxon>Eukaryota</taxon>
        <taxon>Fungi</taxon>
        <taxon>Dikarya</taxon>
        <taxon>Basidiomycota</taxon>
        <taxon>Agaricomycotina</taxon>
        <taxon>Agaricomycetes</taxon>
        <taxon>Russulales</taxon>
        <taxon>Russulaceae</taxon>
        <taxon>Multifurca</taxon>
    </lineage>
</organism>
<gene>
    <name evidence="1" type="ORF">B0F90DRAFT_1722124</name>
</gene>
<evidence type="ECO:0000313" key="1">
    <source>
        <dbReference type="EMBL" id="KAI0300659.1"/>
    </source>
</evidence>
<proteinExistence type="predicted"/>
<sequence length="150" mass="16625">MFCAGGAYTTIRVDKTKQKKAAPPPSPPSLSTRRAMCCIVKYGKRNFKELIGLCQEHKSNRASVIRLAMSLIESKDHARGPRNANANVHMHGRTTTSNVQRTTITTHLITNNGTFICHLVCFSQVIPIIHPSRMTTVNKTDSYSSFTGIH</sequence>
<comment type="caution">
    <text evidence="1">The sequence shown here is derived from an EMBL/GenBank/DDBJ whole genome shotgun (WGS) entry which is preliminary data.</text>
</comment>
<protein>
    <submittedName>
        <fullName evidence="1">Uncharacterized protein</fullName>
    </submittedName>
</protein>